<name>A0A6S6UJ58_9BACT</name>
<dbReference type="NCBIfam" id="TIGR04183">
    <property type="entry name" value="Por_Secre_tail"/>
    <property type="match status" value="1"/>
</dbReference>
<dbReference type="AlphaFoldDB" id="A0A6S6UJ58"/>
<reference evidence="3" key="1">
    <citation type="submission" date="2020-01" db="EMBL/GenBank/DDBJ databases">
        <authorList>
            <person name="Meier V. D."/>
            <person name="Meier V D."/>
        </authorList>
    </citation>
    <scope>NUCLEOTIDE SEQUENCE</scope>
    <source>
        <strain evidence="3">HLG_WM_MAG_10</strain>
    </source>
</reference>
<evidence type="ECO:0000259" key="2">
    <source>
        <dbReference type="Pfam" id="PF19408"/>
    </source>
</evidence>
<dbReference type="Pfam" id="PF18962">
    <property type="entry name" value="Por_Secre_tail"/>
    <property type="match status" value="1"/>
</dbReference>
<evidence type="ECO:0000259" key="1">
    <source>
        <dbReference type="Pfam" id="PF18962"/>
    </source>
</evidence>
<gene>
    <name evidence="3" type="ORF">HELGO_WM27150</name>
</gene>
<proteinExistence type="predicted"/>
<dbReference type="InterPro" id="IPR026444">
    <property type="entry name" value="Secre_tail"/>
</dbReference>
<evidence type="ECO:0000313" key="3">
    <source>
        <dbReference type="EMBL" id="CAA6830294.1"/>
    </source>
</evidence>
<feature type="domain" description="Secretion system C-terminal sorting" evidence="1">
    <location>
        <begin position="850"/>
        <end position="920"/>
    </location>
</feature>
<feature type="domain" description="PKD-like" evidence="2">
    <location>
        <begin position="621"/>
        <end position="690"/>
    </location>
</feature>
<dbReference type="InterPro" id="IPR045829">
    <property type="entry name" value="PKD_6"/>
</dbReference>
<organism evidence="3">
    <name type="scientific">uncultured Aureispira sp</name>
    <dbReference type="NCBI Taxonomy" id="1331704"/>
    <lineage>
        <taxon>Bacteria</taxon>
        <taxon>Pseudomonadati</taxon>
        <taxon>Bacteroidota</taxon>
        <taxon>Saprospiria</taxon>
        <taxon>Saprospirales</taxon>
        <taxon>Saprospiraceae</taxon>
        <taxon>Aureispira</taxon>
        <taxon>environmental samples</taxon>
    </lineage>
</organism>
<dbReference type="Pfam" id="PF19408">
    <property type="entry name" value="PKD_6"/>
    <property type="match status" value="1"/>
</dbReference>
<protein>
    <submittedName>
        <fullName evidence="3">Uncharacterized protein</fullName>
    </submittedName>
</protein>
<dbReference type="EMBL" id="CACVAQ010000546">
    <property type="protein sequence ID" value="CAA6830294.1"/>
    <property type="molecule type" value="Genomic_DNA"/>
</dbReference>
<sequence>MKNKKTDNSIDRTIPFPFSPKQNLKTASKLIQKATLSFCLFFIFCASYAQNITIVGNPTAYYCGQVITLEALVANGNNIDWQASGGISLREINTSGSGTSSLSNISGNQVEAIINGSGTVTSSCGSCSIDLTPSSSTLGNLQHSTTAFGGMHNPNNIQTTKPWICISNDGSTETITLTNPSPLNILWVVHGGAQKINQTQSYSINSGFTASVTIATTGPNAGKGFIRAFVSDACGSINCGAALDWEILKNIMPTEIAGPTCLRDNNLDASRSVVYSIPDEFAGNAVYNWELYQNGVIVPNDNLFKIRSQVLYGNSATIIYTGGVPSSVGNFTLKITNSCSSTPFYRDIIVSPRSPNITAANNNYCVSNAINTTQTVHLDPLLPGQVYDVEALNNVNWTTTVNGDSFTVTFLDGISGAVKVKIVNQSDTTCGSSEKMIYFNREGGIPSIGGIGCIQRGTTEAFSFTASPAGQYTWSVNPALPPSYSMNNSGNIFTITPPNVGGVDRSGTYTITAVLRGCSSTQSASSDFELGPEKPTITGDTCVTPNAPYSYMVNSTGAVSAVATGATVTSPSFPIGTPFNFTTPVDTTISFTTFSSTGCASLPTVVDVLTKPIVTSITSSNLCVSFNETPTITYTANTTGNVNNYNWTYPSQWTLVSGGGVNDNSITLTLDANTSGSVCLKGYNNGCDSEELCLEIPRNALSVVLLRDVMPMGPFSIASITATSLTGNPLIINFYSGATQGDVIQNIGGVDQAIGTHFPDPTLNTTPSISSNYAAVRLPANAWVSLSIVDPLTGCSRAIAVEVDLLPTAEPGGIFRLQTGSIQAGSIQTKSMQTGSMQAENMQAEFEINVYPNPVENILNVKIPTEVTVRQTYLVDAKGTIVFQSTKPLNTQTIDVSKFAKGMYYLAIITDKGIQGKKVVLK</sequence>
<accession>A0A6S6UJ58</accession>